<keyword evidence="7 11" id="KW-0648">Protein biosynthesis</keyword>
<comment type="similarity">
    <text evidence="10 11">Belongs to the class-I aminoacyl-tRNA synthetase family. TyrS type 1 subfamily.</text>
</comment>
<dbReference type="AlphaFoldDB" id="A0A4D6XNF9"/>
<name>A0A4D6XNF9_9GAMM</name>
<dbReference type="SUPFAM" id="SSF52374">
    <property type="entry name" value="Nucleotidylyl transferase"/>
    <property type="match status" value="1"/>
</dbReference>
<dbReference type="GO" id="GO:0042803">
    <property type="term" value="F:protein homodimerization activity"/>
    <property type="evidence" value="ECO:0007669"/>
    <property type="project" value="UniProtKB-ARBA"/>
</dbReference>
<keyword evidence="5 11" id="KW-0067">ATP-binding</keyword>
<dbReference type="Gene3D" id="1.10.240.10">
    <property type="entry name" value="Tyrosyl-Transfer RNA Synthetase"/>
    <property type="match status" value="1"/>
</dbReference>
<dbReference type="NCBIfam" id="TIGR00234">
    <property type="entry name" value="tyrS"/>
    <property type="match status" value="1"/>
</dbReference>
<feature type="binding site" evidence="11">
    <location>
        <position position="179"/>
    </location>
    <ligand>
        <name>L-tyrosine</name>
        <dbReference type="ChEBI" id="CHEBI:58315"/>
    </ligand>
</feature>
<feature type="domain" description="Tyrosine--tRNA ligase SYY-like C-terminal" evidence="12">
    <location>
        <begin position="340"/>
        <end position="421"/>
    </location>
</feature>
<evidence type="ECO:0000256" key="5">
    <source>
        <dbReference type="ARBA" id="ARBA00022840"/>
    </source>
</evidence>
<comment type="function">
    <text evidence="11">Catalyzes the attachment of tyrosine to tRNA(Tyr) in a two-step reaction: tyrosine is first activated by ATP to form Tyr-AMP and then transferred to the acceptor end of tRNA(Tyr).</text>
</comment>
<feature type="binding site" evidence="11">
    <location>
        <position position="175"/>
    </location>
    <ligand>
        <name>L-tyrosine</name>
        <dbReference type="ChEBI" id="CHEBI:58315"/>
    </ligand>
</feature>
<dbReference type="FunFam" id="3.40.50.620:FF:000008">
    <property type="entry name" value="Tyrosine--tRNA ligase"/>
    <property type="match status" value="1"/>
</dbReference>
<evidence type="ECO:0000256" key="8">
    <source>
        <dbReference type="ARBA" id="ARBA00023146"/>
    </source>
</evidence>
<evidence type="ECO:0000256" key="10">
    <source>
        <dbReference type="ARBA" id="ARBA00060965"/>
    </source>
</evidence>
<comment type="subunit">
    <text evidence="11">Homodimer.</text>
</comment>
<dbReference type="InterPro" id="IPR014729">
    <property type="entry name" value="Rossmann-like_a/b/a_fold"/>
</dbReference>
<dbReference type="HAMAP" id="MF_02006">
    <property type="entry name" value="Tyr_tRNA_synth_type1"/>
    <property type="match status" value="1"/>
</dbReference>
<dbReference type="InterPro" id="IPR002307">
    <property type="entry name" value="Tyr-tRNA-ligase"/>
</dbReference>
<keyword evidence="3 11" id="KW-0436">Ligase</keyword>
<feature type="short sequence motif" description="'KMSKS' region" evidence="11">
    <location>
        <begin position="235"/>
        <end position="239"/>
    </location>
</feature>
<dbReference type="GO" id="GO:0006437">
    <property type="term" value="P:tyrosyl-tRNA aminoacylation"/>
    <property type="evidence" value="ECO:0007669"/>
    <property type="project" value="UniProtKB-UniRule"/>
</dbReference>
<gene>
    <name evidence="11" type="primary">tyrS</name>
    <name evidence="13" type="ORF">D9V64_00610</name>
</gene>
<dbReference type="GO" id="GO:0005524">
    <property type="term" value="F:ATP binding"/>
    <property type="evidence" value="ECO:0007669"/>
    <property type="project" value="UniProtKB-UniRule"/>
</dbReference>
<dbReference type="InterPro" id="IPR024088">
    <property type="entry name" value="Tyr-tRNA-ligase_bac-type"/>
</dbReference>
<evidence type="ECO:0000256" key="2">
    <source>
        <dbReference type="ARBA" id="ARBA00022490"/>
    </source>
</evidence>
<keyword evidence="2 11" id="KW-0963">Cytoplasm</keyword>
<evidence type="ECO:0000313" key="13">
    <source>
        <dbReference type="EMBL" id="QCI18682.1"/>
    </source>
</evidence>
<feature type="short sequence motif" description="'HIGH' region" evidence="11">
    <location>
        <begin position="42"/>
        <end position="51"/>
    </location>
</feature>
<accession>A0A4D6XNF9</accession>
<dbReference type="PANTHER" id="PTHR11766:SF0">
    <property type="entry name" value="TYROSINE--TRNA LIGASE, MITOCHONDRIAL"/>
    <property type="match status" value="1"/>
</dbReference>
<evidence type="ECO:0000259" key="12">
    <source>
        <dbReference type="Pfam" id="PF22421"/>
    </source>
</evidence>
<dbReference type="OrthoDB" id="9804243at2"/>
<dbReference type="GO" id="GO:0003723">
    <property type="term" value="F:RNA binding"/>
    <property type="evidence" value="ECO:0007669"/>
    <property type="project" value="UniProtKB-KW"/>
</dbReference>
<dbReference type="Pfam" id="PF00579">
    <property type="entry name" value="tRNA-synt_1b"/>
    <property type="match status" value="1"/>
</dbReference>
<evidence type="ECO:0000313" key="14">
    <source>
        <dbReference type="Proteomes" id="UP000298791"/>
    </source>
</evidence>
<dbReference type="FunFam" id="1.10.240.10:FF:000001">
    <property type="entry name" value="Tyrosine--tRNA ligase"/>
    <property type="match status" value="1"/>
</dbReference>
<dbReference type="EMBL" id="CP034885">
    <property type="protein sequence ID" value="QCI18682.1"/>
    <property type="molecule type" value="Genomic_DNA"/>
</dbReference>
<dbReference type="Proteomes" id="UP000298791">
    <property type="component" value="Chromosome"/>
</dbReference>
<protein>
    <recommendedName>
        <fullName evidence="11">Tyrosine--tRNA ligase</fullName>
        <ecNumber evidence="11">6.1.1.1</ecNumber>
    </recommendedName>
    <alternativeName>
        <fullName evidence="11">Tyrosyl-tRNA synthetase</fullName>
        <shortName evidence="11">TyrRS</shortName>
    </alternativeName>
</protein>
<reference evidence="13 14" key="2">
    <citation type="submission" date="2019-05" db="EMBL/GenBank/DDBJ databases">
        <title>Genome evolution of the obligate endosymbiont Buchnera aphidicola.</title>
        <authorList>
            <person name="Moran N.A."/>
        </authorList>
    </citation>
    <scope>NUCLEOTIDE SEQUENCE [LARGE SCALE GENOMIC DNA]</scope>
    <source>
        <strain evidence="13 14">Ane</strain>
    </source>
</reference>
<dbReference type="InterPro" id="IPR002305">
    <property type="entry name" value="aa-tRNA-synth_Ic"/>
</dbReference>
<dbReference type="GO" id="GO:0005829">
    <property type="term" value="C:cytosol"/>
    <property type="evidence" value="ECO:0007669"/>
    <property type="project" value="TreeGrafter"/>
</dbReference>
<feature type="binding site" evidence="11">
    <location>
        <position position="238"/>
    </location>
    <ligand>
        <name>ATP</name>
        <dbReference type="ChEBI" id="CHEBI:30616"/>
    </ligand>
</feature>
<evidence type="ECO:0000256" key="6">
    <source>
        <dbReference type="ARBA" id="ARBA00022884"/>
    </source>
</evidence>
<dbReference type="Gene3D" id="3.40.50.620">
    <property type="entry name" value="HUPs"/>
    <property type="match status" value="1"/>
</dbReference>
<dbReference type="RefSeq" id="WP_158366310.1">
    <property type="nucleotide sequence ID" value="NZ_CP034885.1"/>
</dbReference>
<dbReference type="SUPFAM" id="SSF55174">
    <property type="entry name" value="Alpha-L RNA-binding motif"/>
    <property type="match status" value="1"/>
</dbReference>
<dbReference type="GO" id="GO:0004831">
    <property type="term" value="F:tyrosine-tRNA ligase activity"/>
    <property type="evidence" value="ECO:0007669"/>
    <property type="project" value="UniProtKB-UniRule"/>
</dbReference>
<feature type="binding site" evidence="11">
    <location>
        <position position="37"/>
    </location>
    <ligand>
        <name>L-tyrosine</name>
        <dbReference type="ChEBI" id="CHEBI:58315"/>
    </ligand>
</feature>
<organism evidence="13 14">
    <name type="scientific">Buchnera aphidicola</name>
    <name type="common">Aphis nerii</name>
    <dbReference type="NCBI Taxonomy" id="1241835"/>
    <lineage>
        <taxon>Bacteria</taxon>
        <taxon>Pseudomonadati</taxon>
        <taxon>Pseudomonadota</taxon>
        <taxon>Gammaproteobacteria</taxon>
        <taxon>Enterobacterales</taxon>
        <taxon>Erwiniaceae</taxon>
        <taxon>Buchnera</taxon>
    </lineage>
</organism>
<comment type="subcellular location">
    <subcellularLocation>
        <location evidence="1 11">Cytoplasm</location>
    </subcellularLocation>
</comment>
<dbReference type="Gene3D" id="3.10.290.10">
    <property type="entry name" value="RNA-binding S4 domain"/>
    <property type="match status" value="1"/>
</dbReference>
<dbReference type="PRINTS" id="PR01040">
    <property type="entry name" value="TRNASYNTHTYR"/>
</dbReference>
<sequence length="424" mass="49213">MNYFNLIDELRQRNLIYHITNESILKKNIDRNFISLYCGFDPTEESLHVGHLLPLITLKRFQIIGHTPVVLIGGGTSLIGDPSFKEKERLLNFSNNIDIWTIKISKQISSFLDFNCGKNSAIILNNKTWFEKINILSFLRDIGKHFSINSMINRESVKKRIKTIGQGISFTEFSYSLLQAYDFFMLNKKNQVSLQIGGSDQWGNISSGMHLINRILKKEVYGLTLPLLIQSNGIKFGKTESGTIWLDPQKTTPYKFYQFWKNIDDSNVYNFLRLFTFLDCNEINDREAKKYKNDQIINDKSYLAKYLTCLVHGEENLLSVERITNILFLKNIKNIKKSDLQQLKKDGIPFIEVYKVKDLPEALVLCSLAQSRTQAKNMIISNSISINTNKIINKNHVFHDNEKLFNQFTLLSRGKKHHCLIHWK</sequence>
<evidence type="ECO:0000256" key="7">
    <source>
        <dbReference type="ARBA" id="ARBA00022917"/>
    </source>
</evidence>
<evidence type="ECO:0000256" key="3">
    <source>
        <dbReference type="ARBA" id="ARBA00022598"/>
    </source>
</evidence>
<dbReference type="CDD" id="cd00805">
    <property type="entry name" value="TyrRS_core"/>
    <property type="match status" value="1"/>
</dbReference>
<dbReference type="InterPro" id="IPR036986">
    <property type="entry name" value="S4_RNA-bd_sf"/>
</dbReference>
<dbReference type="PANTHER" id="PTHR11766">
    <property type="entry name" value="TYROSYL-TRNA SYNTHETASE"/>
    <property type="match status" value="1"/>
</dbReference>
<dbReference type="Pfam" id="PF22421">
    <property type="entry name" value="SYY_C-terminal"/>
    <property type="match status" value="1"/>
</dbReference>
<evidence type="ECO:0000256" key="1">
    <source>
        <dbReference type="ARBA" id="ARBA00004496"/>
    </source>
</evidence>
<dbReference type="InterPro" id="IPR054608">
    <property type="entry name" value="SYY-like_C"/>
</dbReference>
<keyword evidence="4 11" id="KW-0547">Nucleotide-binding</keyword>
<keyword evidence="8 11" id="KW-0030">Aminoacyl-tRNA synthetase</keyword>
<evidence type="ECO:0000256" key="9">
    <source>
        <dbReference type="ARBA" id="ARBA00048248"/>
    </source>
</evidence>
<evidence type="ECO:0000256" key="11">
    <source>
        <dbReference type="HAMAP-Rule" id="MF_02006"/>
    </source>
</evidence>
<keyword evidence="6" id="KW-0694">RNA-binding</keyword>
<comment type="catalytic activity">
    <reaction evidence="9 11">
        <text>tRNA(Tyr) + L-tyrosine + ATP = L-tyrosyl-tRNA(Tyr) + AMP + diphosphate + H(+)</text>
        <dbReference type="Rhea" id="RHEA:10220"/>
        <dbReference type="Rhea" id="RHEA-COMP:9706"/>
        <dbReference type="Rhea" id="RHEA-COMP:9707"/>
        <dbReference type="ChEBI" id="CHEBI:15378"/>
        <dbReference type="ChEBI" id="CHEBI:30616"/>
        <dbReference type="ChEBI" id="CHEBI:33019"/>
        <dbReference type="ChEBI" id="CHEBI:58315"/>
        <dbReference type="ChEBI" id="CHEBI:78442"/>
        <dbReference type="ChEBI" id="CHEBI:78536"/>
        <dbReference type="ChEBI" id="CHEBI:456215"/>
        <dbReference type="EC" id="6.1.1.1"/>
    </reaction>
</comment>
<evidence type="ECO:0000256" key="4">
    <source>
        <dbReference type="ARBA" id="ARBA00022741"/>
    </source>
</evidence>
<proteinExistence type="inferred from homology"/>
<dbReference type="EC" id="6.1.1.1" evidence="11"/>
<dbReference type="InterPro" id="IPR024107">
    <property type="entry name" value="Tyr-tRNA-ligase_bac_1"/>
</dbReference>
<reference evidence="13 14" key="1">
    <citation type="submission" date="2018-12" db="EMBL/GenBank/DDBJ databases">
        <authorList>
            <person name="Chong R.A."/>
        </authorList>
    </citation>
    <scope>NUCLEOTIDE SEQUENCE [LARGE SCALE GENOMIC DNA]</scope>
    <source>
        <strain evidence="13 14">Ane</strain>
    </source>
</reference>